<evidence type="ECO:0008006" key="4">
    <source>
        <dbReference type="Google" id="ProtNLM"/>
    </source>
</evidence>
<gene>
    <name evidence="2" type="ORF">ANASTE_00286</name>
</gene>
<dbReference type="GeneID" id="98000100"/>
<reference evidence="2" key="2">
    <citation type="submission" date="2013-08" db="EMBL/GenBank/DDBJ databases">
        <title>Draft genome sequence of Anaerofustis stercorihominis (DSM 17244).</title>
        <authorList>
            <person name="Sudarsanam P."/>
            <person name="Ley R."/>
            <person name="Guruge J."/>
            <person name="Turnbaugh P.J."/>
            <person name="Mahowald M."/>
            <person name="Liep D."/>
            <person name="Gordon J."/>
        </authorList>
    </citation>
    <scope>NUCLEOTIDE SEQUENCE</scope>
    <source>
        <strain evidence="2">DSM 17244</strain>
    </source>
</reference>
<evidence type="ECO:0000256" key="1">
    <source>
        <dbReference type="SAM" id="SignalP"/>
    </source>
</evidence>
<dbReference type="Proteomes" id="UP000005178">
    <property type="component" value="Unassembled WGS sequence"/>
</dbReference>
<dbReference type="OrthoDB" id="9774451at2"/>
<protein>
    <recommendedName>
        <fullName evidence="4">Lipoprotein</fullName>
    </recommendedName>
</protein>
<sequence length="140" mass="15393">MKLKKIISVLLIGLMAVSFAACGSNNSDSDKPKENPITAEEFKTEIGNLGIKATEEETMFELVGAKSGFKLSADGKTLELYVFDKDRDAYKNAEKDGELTMESLGSDITENVKVANGYAIILPSDFPQYEKVLALFERLE</sequence>
<feature type="chain" id="PRO_5002762404" description="Lipoprotein" evidence="1">
    <location>
        <begin position="21"/>
        <end position="140"/>
    </location>
</feature>
<dbReference type="AlphaFoldDB" id="B1C6E6"/>
<name>B1C6E6_9FIRM</name>
<accession>B1C6E6</accession>
<feature type="signal peptide" evidence="1">
    <location>
        <begin position="1"/>
        <end position="20"/>
    </location>
</feature>
<dbReference type="HOGENOM" id="CLU_1830957_0_0_9"/>
<reference evidence="2" key="1">
    <citation type="submission" date="2008-01" db="EMBL/GenBank/DDBJ databases">
        <authorList>
            <person name="Fulton L."/>
            <person name="Clifton S."/>
            <person name="Fulton B."/>
            <person name="Xu J."/>
            <person name="Minx P."/>
            <person name="Pepin K.H."/>
            <person name="Johnson M."/>
            <person name="Thiruvilangam P."/>
            <person name="Bhonagiri V."/>
            <person name="Nash W.E."/>
            <person name="Mardis E.R."/>
            <person name="Wilson R.K."/>
        </authorList>
    </citation>
    <scope>NUCLEOTIDE SEQUENCE [LARGE SCALE GENOMIC DNA]</scope>
    <source>
        <strain evidence="2">DSM 17244</strain>
    </source>
</reference>
<keyword evidence="1" id="KW-0732">Signal</keyword>
<dbReference type="EMBL" id="ABIL02000004">
    <property type="protein sequence ID" value="EDS73431.1"/>
    <property type="molecule type" value="Genomic_DNA"/>
</dbReference>
<dbReference type="PROSITE" id="PS51257">
    <property type="entry name" value="PROKAR_LIPOPROTEIN"/>
    <property type="match status" value="1"/>
</dbReference>
<evidence type="ECO:0000313" key="2">
    <source>
        <dbReference type="EMBL" id="EDS73431.1"/>
    </source>
</evidence>
<dbReference type="eggNOG" id="ENOG502ZVVE">
    <property type="taxonomic scope" value="Bacteria"/>
</dbReference>
<comment type="caution">
    <text evidence="2">The sequence shown here is derived from an EMBL/GenBank/DDBJ whole genome shotgun (WGS) entry which is preliminary data.</text>
</comment>
<dbReference type="RefSeq" id="WP_007049740.1">
    <property type="nucleotide sequence ID" value="NZ_DS560018.1"/>
</dbReference>
<evidence type="ECO:0000313" key="3">
    <source>
        <dbReference type="Proteomes" id="UP000005178"/>
    </source>
</evidence>
<keyword evidence="3" id="KW-1185">Reference proteome</keyword>
<proteinExistence type="predicted"/>
<organism evidence="2 3">
    <name type="scientific">Anaerofustis stercorihominis DSM 17244</name>
    <dbReference type="NCBI Taxonomy" id="445971"/>
    <lineage>
        <taxon>Bacteria</taxon>
        <taxon>Bacillati</taxon>
        <taxon>Bacillota</taxon>
        <taxon>Clostridia</taxon>
        <taxon>Eubacteriales</taxon>
        <taxon>Eubacteriaceae</taxon>
        <taxon>Anaerofustis</taxon>
    </lineage>
</organism>